<protein>
    <submittedName>
        <fullName evidence="1">Uncharacterized protein</fullName>
    </submittedName>
</protein>
<name>A0ACC2NXL4_9HYME</name>
<evidence type="ECO:0000313" key="1">
    <source>
        <dbReference type="EMBL" id="KAJ8675541.1"/>
    </source>
</evidence>
<dbReference type="EMBL" id="CM056742">
    <property type="protein sequence ID" value="KAJ8675541.1"/>
    <property type="molecule type" value="Genomic_DNA"/>
</dbReference>
<sequence>MYGNPYMSSGAGFFLIPVSVGHIVGDQPAIAPPRYDEVANRQMNIPIPFMHSGYPIGWAPQVQPQVIQVQPPGENVGNDNNLQYGMNRQMDGPLIQFLDNDLGLDEVDDNEVDMPPMPPGIPLLQNIEAAQMGLSTQENLAIPHQVYPTLPNQVNRD</sequence>
<reference evidence="1" key="1">
    <citation type="submission" date="2023-04" db="EMBL/GenBank/DDBJ databases">
        <title>A chromosome-level genome assembly of the parasitoid wasp Eretmocerus hayati.</title>
        <authorList>
            <person name="Zhong Y."/>
            <person name="Liu S."/>
            <person name="Liu Y."/>
        </authorList>
    </citation>
    <scope>NUCLEOTIDE SEQUENCE</scope>
    <source>
        <strain evidence="1">ZJU_SS_LIU_2023</strain>
    </source>
</reference>
<gene>
    <name evidence="1" type="ORF">QAD02_011327</name>
</gene>
<dbReference type="Proteomes" id="UP001239111">
    <property type="component" value="Chromosome 2"/>
</dbReference>
<evidence type="ECO:0000313" key="2">
    <source>
        <dbReference type="Proteomes" id="UP001239111"/>
    </source>
</evidence>
<accession>A0ACC2NXL4</accession>
<organism evidence="1 2">
    <name type="scientific">Eretmocerus hayati</name>
    <dbReference type="NCBI Taxonomy" id="131215"/>
    <lineage>
        <taxon>Eukaryota</taxon>
        <taxon>Metazoa</taxon>
        <taxon>Ecdysozoa</taxon>
        <taxon>Arthropoda</taxon>
        <taxon>Hexapoda</taxon>
        <taxon>Insecta</taxon>
        <taxon>Pterygota</taxon>
        <taxon>Neoptera</taxon>
        <taxon>Endopterygota</taxon>
        <taxon>Hymenoptera</taxon>
        <taxon>Apocrita</taxon>
        <taxon>Proctotrupomorpha</taxon>
        <taxon>Chalcidoidea</taxon>
        <taxon>Aphelinidae</taxon>
        <taxon>Aphelininae</taxon>
        <taxon>Eretmocerus</taxon>
    </lineage>
</organism>
<proteinExistence type="predicted"/>
<comment type="caution">
    <text evidence="1">The sequence shown here is derived from an EMBL/GenBank/DDBJ whole genome shotgun (WGS) entry which is preliminary data.</text>
</comment>
<keyword evidence="2" id="KW-1185">Reference proteome</keyword>